<organism evidence="1 2">
    <name type="scientific">Rhodovulum visakhapatnamense</name>
    <dbReference type="NCBI Taxonomy" id="364297"/>
    <lineage>
        <taxon>Bacteria</taxon>
        <taxon>Pseudomonadati</taxon>
        <taxon>Pseudomonadota</taxon>
        <taxon>Alphaproteobacteria</taxon>
        <taxon>Rhodobacterales</taxon>
        <taxon>Paracoccaceae</taxon>
        <taxon>Rhodovulum</taxon>
    </lineage>
</organism>
<proteinExistence type="predicted"/>
<dbReference type="Proteomes" id="UP000635853">
    <property type="component" value="Unassembled WGS sequence"/>
</dbReference>
<name>A0ABS1RIT9_9RHOB</name>
<sequence>MVLDRGLDIFLAPMRREGFNLGDRLQEHRMVKGFYVTYVRL</sequence>
<gene>
    <name evidence="1" type="ORF">JMJ92_15645</name>
</gene>
<comment type="caution">
    <text evidence="1">The sequence shown here is derived from an EMBL/GenBank/DDBJ whole genome shotgun (WGS) entry which is preliminary data.</text>
</comment>
<dbReference type="Gene3D" id="3.30.870.30">
    <property type="entry name" value="MITD, C-terminal phospholipase D-like domain"/>
    <property type="match status" value="1"/>
</dbReference>
<dbReference type="EMBL" id="JAESIL010000075">
    <property type="protein sequence ID" value="MBL3579577.1"/>
    <property type="molecule type" value="Genomic_DNA"/>
</dbReference>
<protein>
    <submittedName>
        <fullName evidence="1">Uncharacterized protein</fullName>
    </submittedName>
</protein>
<keyword evidence="2" id="KW-1185">Reference proteome</keyword>
<evidence type="ECO:0000313" key="2">
    <source>
        <dbReference type="Proteomes" id="UP000635853"/>
    </source>
</evidence>
<dbReference type="InterPro" id="IPR038113">
    <property type="entry name" value="MITD1_C_sf"/>
</dbReference>
<accession>A0ABS1RIT9</accession>
<evidence type="ECO:0000313" key="1">
    <source>
        <dbReference type="EMBL" id="MBL3579577.1"/>
    </source>
</evidence>
<reference evidence="2" key="1">
    <citation type="submission" date="2021-01" db="EMBL/GenBank/DDBJ databases">
        <title>Draft genomes of Rhodovulum sulfidophilum.</title>
        <authorList>
            <person name="Guzman M.S."/>
        </authorList>
    </citation>
    <scope>NUCLEOTIDE SEQUENCE [LARGE SCALE GENOMIC DNA]</scope>
    <source>
        <strain evidence="2">AB19</strain>
    </source>
</reference>